<dbReference type="RefSeq" id="WP_188460529.1">
    <property type="nucleotide sequence ID" value="NZ_BAABHU010000002.1"/>
</dbReference>
<evidence type="ECO:0000256" key="1">
    <source>
        <dbReference type="SAM" id="SignalP"/>
    </source>
</evidence>
<evidence type="ECO:0008006" key="4">
    <source>
        <dbReference type="Google" id="ProtNLM"/>
    </source>
</evidence>
<evidence type="ECO:0000313" key="2">
    <source>
        <dbReference type="EMBL" id="GGC25172.1"/>
    </source>
</evidence>
<organism evidence="2 3">
    <name type="scientific">Marivirga lumbricoides</name>
    <dbReference type="NCBI Taxonomy" id="1046115"/>
    <lineage>
        <taxon>Bacteria</taxon>
        <taxon>Pseudomonadati</taxon>
        <taxon>Bacteroidota</taxon>
        <taxon>Cytophagia</taxon>
        <taxon>Cytophagales</taxon>
        <taxon>Marivirgaceae</taxon>
        <taxon>Marivirga</taxon>
    </lineage>
</organism>
<name>A0ABQ1LIQ4_9BACT</name>
<feature type="signal peptide" evidence="1">
    <location>
        <begin position="1"/>
        <end position="20"/>
    </location>
</feature>
<keyword evidence="1" id="KW-0732">Signal</keyword>
<accession>A0ABQ1LIQ4</accession>
<reference evidence="3" key="1">
    <citation type="journal article" date="2019" name="Int. J. Syst. Evol. Microbiol.">
        <title>The Global Catalogue of Microorganisms (GCM) 10K type strain sequencing project: providing services to taxonomists for standard genome sequencing and annotation.</title>
        <authorList>
            <consortium name="The Broad Institute Genomics Platform"/>
            <consortium name="The Broad Institute Genome Sequencing Center for Infectious Disease"/>
            <person name="Wu L."/>
            <person name="Ma J."/>
        </authorList>
    </citation>
    <scope>NUCLEOTIDE SEQUENCE [LARGE SCALE GENOMIC DNA]</scope>
    <source>
        <strain evidence="3">CGMCC 1.10832</strain>
    </source>
</reference>
<feature type="chain" id="PRO_5045592778" description="Outer membrane protein beta-barrel domain-containing protein" evidence="1">
    <location>
        <begin position="21"/>
        <end position="199"/>
    </location>
</feature>
<proteinExistence type="predicted"/>
<comment type="caution">
    <text evidence="2">The sequence shown here is derived from an EMBL/GenBank/DDBJ whole genome shotgun (WGS) entry which is preliminary data.</text>
</comment>
<sequence>MKRTIIFSLILLILGQGTLAQEVQDKEKSWYLPDYAKLQYAGAIGFLSAGAGYSQFDGKMETELMLGFLPERIGGDNLTSLTLKSQFLPWTVNLKIDKYDLLPLYLGAYASYTFGDQFYVFTPERYPRWYYGWPTALRLGIFAGSRLRIHLPEMDIIKSVDFFYEVGSYDLKLASYIQNLEALSLLDVINIAAGIKIEF</sequence>
<dbReference type="EMBL" id="BMEC01000002">
    <property type="protein sequence ID" value="GGC25172.1"/>
    <property type="molecule type" value="Genomic_DNA"/>
</dbReference>
<protein>
    <recommendedName>
        <fullName evidence="4">Outer membrane protein beta-barrel domain-containing protein</fullName>
    </recommendedName>
</protein>
<evidence type="ECO:0000313" key="3">
    <source>
        <dbReference type="Proteomes" id="UP000636010"/>
    </source>
</evidence>
<dbReference type="Proteomes" id="UP000636010">
    <property type="component" value="Unassembled WGS sequence"/>
</dbReference>
<keyword evidence="3" id="KW-1185">Reference proteome</keyword>
<gene>
    <name evidence="2" type="ORF">GCM10011506_08100</name>
</gene>